<gene>
    <name evidence="2" type="ORF">MUN78_10065</name>
</gene>
<evidence type="ECO:0000313" key="2">
    <source>
        <dbReference type="EMBL" id="UOQ56048.1"/>
    </source>
</evidence>
<protein>
    <recommendedName>
        <fullName evidence="4">Transposase</fullName>
    </recommendedName>
</protein>
<evidence type="ECO:0000256" key="1">
    <source>
        <dbReference type="SAM" id="MobiDB-lite"/>
    </source>
</evidence>
<sequence length="201" mass="23012">MATNTNLSRTNETMYAVAWVVDPDAEEPDYDDPEVLRRLHEEEQYEPEGWREYALEAWPEKPEYEDWPNGYKPFFWPSTKRLYTTRKAAEGRRDLINRWGGNAVVVVAEIDWIPLEEMDAKWKRERLLREREKIEAQLAELESGNRRLGVDGGSRRQRVLDRVASAVPTSSGTSEEGASALERLKRMGAGQNAAEGTCPIG</sequence>
<reference evidence="2 3" key="1">
    <citation type="submission" date="2022-04" db="EMBL/GenBank/DDBJ databases">
        <title>Leucobacter sp. isolated from rhizosphere of garlic.</title>
        <authorList>
            <person name="Won M."/>
            <person name="Lee C.-M."/>
            <person name="Woen H.-Y."/>
            <person name="Kwon S.-W."/>
        </authorList>
    </citation>
    <scope>NUCLEOTIDE SEQUENCE [LARGE SCALE GENOMIC DNA]</scope>
    <source>
        <strain evidence="2 3">H21R-40</strain>
    </source>
</reference>
<dbReference type="EMBL" id="CP095045">
    <property type="protein sequence ID" value="UOQ56048.1"/>
    <property type="molecule type" value="Genomic_DNA"/>
</dbReference>
<proteinExistence type="predicted"/>
<accession>A0ABY4FH93</accession>
<dbReference type="RefSeq" id="WP_244726203.1">
    <property type="nucleotide sequence ID" value="NZ_CP095045.1"/>
</dbReference>
<name>A0ABY4FH93_9MICO</name>
<organism evidence="2 3">
    <name type="scientific">Leucobacter allii</name>
    <dbReference type="NCBI Taxonomy" id="2932247"/>
    <lineage>
        <taxon>Bacteria</taxon>
        <taxon>Bacillati</taxon>
        <taxon>Actinomycetota</taxon>
        <taxon>Actinomycetes</taxon>
        <taxon>Micrococcales</taxon>
        <taxon>Microbacteriaceae</taxon>
        <taxon>Leucobacter</taxon>
    </lineage>
</organism>
<keyword evidence="3" id="KW-1185">Reference proteome</keyword>
<evidence type="ECO:0000313" key="3">
    <source>
        <dbReference type="Proteomes" id="UP000831786"/>
    </source>
</evidence>
<feature type="compositionally biased region" description="Polar residues" evidence="1">
    <location>
        <begin position="167"/>
        <end position="176"/>
    </location>
</feature>
<feature type="region of interest" description="Disordered" evidence="1">
    <location>
        <begin position="162"/>
        <end position="182"/>
    </location>
</feature>
<dbReference type="Proteomes" id="UP000831786">
    <property type="component" value="Chromosome"/>
</dbReference>
<evidence type="ECO:0008006" key="4">
    <source>
        <dbReference type="Google" id="ProtNLM"/>
    </source>
</evidence>